<dbReference type="Pfam" id="PF01794">
    <property type="entry name" value="Ferric_reduct"/>
    <property type="match status" value="1"/>
</dbReference>
<evidence type="ECO:0000256" key="8">
    <source>
        <dbReference type="ARBA" id="ARBA00022989"/>
    </source>
</evidence>
<evidence type="ECO:0000259" key="15">
    <source>
        <dbReference type="PROSITE" id="PS51384"/>
    </source>
</evidence>
<dbReference type="GO" id="GO:0015677">
    <property type="term" value="P:copper ion import"/>
    <property type="evidence" value="ECO:0007669"/>
    <property type="project" value="TreeGrafter"/>
</dbReference>
<gene>
    <name evidence="16" type="ORF">L228DRAFT_283189</name>
</gene>
<keyword evidence="10" id="KW-0406">Ion transport</keyword>
<feature type="transmembrane region" description="Helical" evidence="14">
    <location>
        <begin position="25"/>
        <end position="43"/>
    </location>
</feature>
<comment type="subcellular location">
    <subcellularLocation>
        <location evidence="1">Cell membrane</location>
        <topology evidence="1">Multi-pass membrane protein</topology>
    </subcellularLocation>
</comment>
<evidence type="ECO:0000256" key="12">
    <source>
        <dbReference type="ARBA" id="ARBA00023180"/>
    </source>
</evidence>
<name>A0A165GBH0_XYLHT</name>
<keyword evidence="9" id="KW-0560">Oxidoreductase</keyword>
<organism evidence="16 17">
    <name type="scientific">Xylona heveae (strain CBS 132557 / TC161)</name>
    <dbReference type="NCBI Taxonomy" id="1328760"/>
    <lineage>
        <taxon>Eukaryota</taxon>
        <taxon>Fungi</taxon>
        <taxon>Dikarya</taxon>
        <taxon>Ascomycota</taxon>
        <taxon>Pezizomycotina</taxon>
        <taxon>Xylonomycetes</taxon>
        <taxon>Xylonales</taxon>
        <taxon>Xylonaceae</taxon>
        <taxon>Xylona</taxon>
    </lineage>
</organism>
<evidence type="ECO:0000313" key="16">
    <source>
        <dbReference type="EMBL" id="KZF21988.1"/>
    </source>
</evidence>
<dbReference type="InterPro" id="IPR051410">
    <property type="entry name" value="Ferric/Cupric_Reductase"/>
</dbReference>
<accession>A0A165GBH0</accession>
<dbReference type="PROSITE" id="PS51384">
    <property type="entry name" value="FAD_FR"/>
    <property type="match status" value="1"/>
</dbReference>
<keyword evidence="5" id="KW-1003">Cell membrane</keyword>
<keyword evidence="8 14" id="KW-1133">Transmembrane helix</keyword>
<dbReference type="RefSeq" id="XP_018187543.1">
    <property type="nucleotide sequence ID" value="XM_018336090.1"/>
</dbReference>
<dbReference type="PANTHER" id="PTHR32361:SF9">
    <property type="entry name" value="FERRIC REDUCTASE TRANSMEMBRANE COMPONENT 3-RELATED"/>
    <property type="match status" value="1"/>
</dbReference>
<keyword evidence="4" id="KW-0813">Transport</keyword>
<sequence>MAWPYHLADLSPDQLHQRRILLDRYGIYAQLSVLIPVLGYQLFRFGGWVYSTRKKLPVVYSTIPNSSIEKPSRKLTSEAITRRWKSVVWCLNGEVAPNLGFRKHWIAAAAWTLWLLFLCICETGQDYLHVTKRFGVVASSQLPVHYMLSMKSRYSPIAFAFNTSHEQLNPWHRFSGGIIYFLLLCHATWYMNFFIQARVLSQRLSSLSSITGILAITLLTILASTSLQRVRRWSYRAFYNSHLAIGLSILPIIFFHAKSLRLYAIEALALFVADRFCRKLDTVTGFATIMHVPHTKLLKVKIPIPASKLSRFRAMPGQHVYLSIPPESAVAAKSSPFTHSHLANPFSVAEVSETDITLVLRARGGPTTHALCNLANPLMAKSPISIEGPYGSSRQFATLSMEFDRILLVAGGIGGTFILPIFYALQDNIDAEDKGADRVTFTWSMKSVAEIGWLNDLEEGQPLVQNKNVKIHLTQNDSLTSSFNDAVSAADGSIEMQILHDLAEVENGRPDLKKLVDDIFNSTSQQQVAVLFCGPLEMGRELRTYIG</sequence>
<evidence type="ECO:0000256" key="7">
    <source>
        <dbReference type="ARBA" id="ARBA00022982"/>
    </source>
</evidence>
<evidence type="ECO:0000256" key="10">
    <source>
        <dbReference type="ARBA" id="ARBA00023065"/>
    </source>
</evidence>
<feature type="non-terminal residue" evidence="16">
    <location>
        <position position="547"/>
    </location>
</feature>
<proteinExistence type="inferred from homology"/>
<dbReference type="SUPFAM" id="SSF63380">
    <property type="entry name" value="Riboflavin synthase domain-like"/>
    <property type="match status" value="1"/>
</dbReference>
<dbReference type="GO" id="GO:0006826">
    <property type="term" value="P:iron ion transport"/>
    <property type="evidence" value="ECO:0007669"/>
    <property type="project" value="TreeGrafter"/>
</dbReference>
<dbReference type="InterPro" id="IPR039261">
    <property type="entry name" value="FNR_nucleotide-bd"/>
</dbReference>
<evidence type="ECO:0000256" key="9">
    <source>
        <dbReference type="ARBA" id="ARBA00023002"/>
    </source>
</evidence>
<dbReference type="Pfam" id="PF08022">
    <property type="entry name" value="FAD_binding_8"/>
    <property type="match status" value="1"/>
</dbReference>
<keyword evidence="7" id="KW-0249">Electron transport</keyword>
<dbReference type="EMBL" id="KV407459">
    <property type="protein sequence ID" value="KZF21988.1"/>
    <property type="molecule type" value="Genomic_DNA"/>
</dbReference>
<evidence type="ECO:0000256" key="11">
    <source>
        <dbReference type="ARBA" id="ARBA00023136"/>
    </source>
</evidence>
<dbReference type="Proteomes" id="UP000076632">
    <property type="component" value="Unassembled WGS sequence"/>
</dbReference>
<dbReference type="InterPro" id="IPR013121">
    <property type="entry name" value="Fe_red_NAD-bd_6"/>
</dbReference>
<dbReference type="GO" id="GO:0005886">
    <property type="term" value="C:plasma membrane"/>
    <property type="evidence" value="ECO:0007669"/>
    <property type="project" value="UniProtKB-SubCell"/>
</dbReference>
<evidence type="ECO:0000256" key="1">
    <source>
        <dbReference type="ARBA" id="ARBA00004651"/>
    </source>
</evidence>
<dbReference type="OrthoDB" id="10006946at2759"/>
<dbReference type="OMA" id="GREVWWH"/>
<dbReference type="GO" id="GO:0052851">
    <property type="term" value="F:ferric-chelate reductase (NADPH) activity"/>
    <property type="evidence" value="ECO:0007669"/>
    <property type="project" value="UniProtKB-EC"/>
</dbReference>
<evidence type="ECO:0000256" key="2">
    <source>
        <dbReference type="ARBA" id="ARBA00006278"/>
    </source>
</evidence>
<feature type="domain" description="FAD-binding FR-type" evidence="15">
    <location>
        <begin position="272"/>
        <end position="396"/>
    </location>
</feature>
<keyword evidence="12" id="KW-0325">Glycoprotein</keyword>
<dbReference type="SUPFAM" id="SSF52343">
    <property type="entry name" value="Ferredoxin reductase-like, C-terminal NADP-linked domain"/>
    <property type="match status" value="1"/>
</dbReference>
<evidence type="ECO:0000313" key="17">
    <source>
        <dbReference type="Proteomes" id="UP000076632"/>
    </source>
</evidence>
<dbReference type="InterPro" id="IPR013112">
    <property type="entry name" value="FAD-bd_8"/>
</dbReference>
<evidence type="ECO:0000256" key="13">
    <source>
        <dbReference type="ARBA" id="ARBA00048483"/>
    </source>
</evidence>
<protein>
    <recommendedName>
        <fullName evidence="3">ferric-chelate reductase (NADPH)</fullName>
        <ecNumber evidence="3">1.16.1.9</ecNumber>
    </recommendedName>
</protein>
<dbReference type="CDD" id="cd06186">
    <property type="entry name" value="NOX_Duox_like_FAD_NADP"/>
    <property type="match status" value="1"/>
</dbReference>
<evidence type="ECO:0000256" key="6">
    <source>
        <dbReference type="ARBA" id="ARBA00022692"/>
    </source>
</evidence>
<dbReference type="AlphaFoldDB" id="A0A165GBH0"/>
<dbReference type="SFLD" id="SFLDG01168">
    <property type="entry name" value="Ferric_reductase_subgroup_(FRE"/>
    <property type="match status" value="1"/>
</dbReference>
<evidence type="ECO:0000256" key="14">
    <source>
        <dbReference type="SAM" id="Phobius"/>
    </source>
</evidence>
<reference evidence="16 17" key="1">
    <citation type="journal article" date="2016" name="Fungal Biol.">
        <title>The genome of Xylona heveae provides a window into fungal endophytism.</title>
        <authorList>
            <person name="Gazis R."/>
            <person name="Kuo A."/>
            <person name="Riley R."/>
            <person name="LaButti K."/>
            <person name="Lipzen A."/>
            <person name="Lin J."/>
            <person name="Amirebrahimi M."/>
            <person name="Hesse C.N."/>
            <person name="Spatafora J.W."/>
            <person name="Henrissat B."/>
            <person name="Hainaut M."/>
            <person name="Grigoriev I.V."/>
            <person name="Hibbett D.S."/>
        </authorList>
    </citation>
    <scope>NUCLEOTIDE SEQUENCE [LARGE SCALE GENOMIC DNA]</scope>
    <source>
        <strain evidence="16 17">TC161</strain>
    </source>
</reference>
<dbReference type="EC" id="1.16.1.9" evidence="3"/>
<dbReference type="InParanoid" id="A0A165GBH0"/>
<evidence type="ECO:0000256" key="3">
    <source>
        <dbReference type="ARBA" id="ARBA00012668"/>
    </source>
</evidence>
<feature type="transmembrane region" description="Helical" evidence="14">
    <location>
        <begin position="406"/>
        <end position="425"/>
    </location>
</feature>
<feature type="transmembrane region" description="Helical" evidence="14">
    <location>
        <begin position="207"/>
        <end position="225"/>
    </location>
</feature>
<comment type="catalytic activity">
    <reaction evidence="13">
        <text>2 a Fe(II)-siderophore + NADP(+) + H(+) = 2 a Fe(III)-siderophore + NADPH</text>
        <dbReference type="Rhea" id="RHEA:28795"/>
        <dbReference type="Rhea" id="RHEA-COMP:11342"/>
        <dbReference type="Rhea" id="RHEA-COMP:11344"/>
        <dbReference type="ChEBI" id="CHEBI:15378"/>
        <dbReference type="ChEBI" id="CHEBI:29033"/>
        <dbReference type="ChEBI" id="CHEBI:29034"/>
        <dbReference type="ChEBI" id="CHEBI:57783"/>
        <dbReference type="ChEBI" id="CHEBI:58349"/>
        <dbReference type="EC" id="1.16.1.9"/>
    </reaction>
</comment>
<dbReference type="PANTHER" id="PTHR32361">
    <property type="entry name" value="FERRIC/CUPRIC REDUCTASE TRANSMEMBRANE COMPONENT"/>
    <property type="match status" value="1"/>
</dbReference>
<dbReference type="Pfam" id="PF08030">
    <property type="entry name" value="NAD_binding_6"/>
    <property type="match status" value="1"/>
</dbReference>
<keyword evidence="6 14" id="KW-0812">Transmembrane</keyword>
<dbReference type="GO" id="GO:0006879">
    <property type="term" value="P:intracellular iron ion homeostasis"/>
    <property type="evidence" value="ECO:0007669"/>
    <property type="project" value="TreeGrafter"/>
</dbReference>
<evidence type="ECO:0000256" key="4">
    <source>
        <dbReference type="ARBA" id="ARBA00022448"/>
    </source>
</evidence>
<keyword evidence="11 14" id="KW-0472">Membrane</keyword>
<feature type="transmembrane region" description="Helical" evidence="14">
    <location>
        <begin position="177"/>
        <end position="195"/>
    </location>
</feature>
<dbReference type="SFLD" id="SFLDS00052">
    <property type="entry name" value="Ferric_Reductase_Domain"/>
    <property type="match status" value="1"/>
</dbReference>
<comment type="similarity">
    <text evidence="2">Belongs to the ferric reductase (FRE) family.</text>
</comment>
<feature type="transmembrane region" description="Helical" evidence="14">
    <location>
        <begin position="237"/>
        <end position="254"/>
    </location>
</feature>
<dbReference type="GeneID" id="28901227"/>
<dbReference type="InterPro" id="IPR017938">
    <property type="entry name" value="Riboflavin_synthase-like_b-brl"/>
</dbReference>
<dbReference type="InterPro" id="IPR013130">
    <property type="entry name" value="Fe3_Rdtase_TM_dom"/>
</dbReference>
<dbReference type="Gene3D" id="3.40.50.80">
    <property type="entry name" value="Nucleotide-binding domain of ferredoxin-NADP reductase (FNR) module"/>
    <property type="match status" value="1"/>
</dbReference>
<dbReference type="STRING" id="1328760.A0A165GBH0"/>
<keyword evidence="17" id="KW-1185">Reference proteome</keyword>
<dbReference type="InterPro" id="IPR017927">
    <property type="entry name" value="FAD-bd_FR_type"/>
</dbReference>
<evidence type="ECO:0000256" key="5">
    <source>
        <dbReference type="ARBA" id="ARBA00022475"/>
    </source>
</evidence>